<protein>
    <submittedName>
        <fullName evidence="4">NADAR family protein</fullName>
    </submittedName>
</protein>
<accession>A0A4U0EIZ4</accession>
<comment type="catalytic activity">
    <reaction evidence="1">
        <text>5-amino-6-(5-phospho-D-ribosylamino)uracil + H2O = 5,6-diaminouracil + D-ribose 5-phosphate</text>
        <dbReference type="Rhea" id="RHEA:55020"/>
        <dbReference type="ChEBI" id="CHEBI:15377"/>
        <dbReference type="ChEBI" id="CHEBI:46252"/>
        <dbReference type="ChEBI" id="CHEBI:58453"/>
        <dbReference type="ChEBI" id="CHEBI:78346"/>
    </reaction>
</comment>
<gene>
    <name evidence="4" type="ORF">E5167_15265</name>
</gene>
<comment type="catalytic activity">
    <reaction evidence="2">
        <text>2,5-diamino-6-hydroxy-4-(5-phosphoribosylamino)-pyrimidine + H2O = 2,5,6-triamino-4-hydroxypyrimidine + D-ribose 5-phosphate</text>
        <dbReference type="Rhea" id="RHEA:23436"/>
        <dbReference type="ChEBI" id="CHEBI:15377"/>
        <dbReference type="ChEBI" id="CHEBI:58614"/>
        <dbReference type="ChEBI" id="CHEBI:78346"/>
        <dbReference type="ChEBI" id="CHEBI:137796"/>
    </reaction>
</comment>
<keyword evidence="5" id="KW-1185">Reference proteome</keyword>
<evidence type="ECO:0000313" key="4">
    <source>
        <dbReference type="EMBL" id="TJY31310.1"/>
    </source>
</evidence>
<reference evidence="4 5" key="1">
    <citation type="submission" date="2019-04" db="EMBL/GenBank/DDBJ databases">
        <title>Lacinutrix sp. nov., isolated from marine water.</title>
        <authorList>
            <person name="Kim W."/>
        </authorList>
    </citation>
    <scope>NUCLEOTIDE SEQUENCE [LARGE SCALE GENOMIC DNA]</scope>
    <source>
        <strain evidence="4 5">CAU 1491</strain>
    </source>
</reference>
<proteinExistence type="predicted"/>
<evidence type="ECO:0000313" key="5">
    <source>
        <dbReference type="Proteomes" id="UP000307657"/>
    </source>
</evidence>
<dbReference type="InterPro" id="IPR012816">
    <property type="entry name" value="NADAR"/>
</dbReference>
<feature type="domain" description="NADAR" evidence="3">
    <location>
        <begin position="16"/>
        <end position="159"/>
    </location>
</feature>
<dbReference type="SUPFAM" id="SSF143990">
    <property type="entry name" value="YbiA-like"/>
    <property type="match status" value="1"/>
</dbReference>
<evidence type="ECO:0000256" key="1">
    <source>
        <dbReference type="ARBA" id="ARBA00000022"/>
    </source>
</evidence>
<dbReference type="AlphaFoldDB" id="A0A4U0EIZ4"/>
<dbReference type="CDD" id="cd15457">
    <property type="entry name" value="NADAR"/>
    <property type="match status" value="1"/>
</dbReference>
<organism evidence="4 5">
    <name type="scientific">Pontimicrobium aquaticum</name>
    <dbReference type="NCBI Taxonomy" id="2565367"/>
    <lineage>
        <taxon>Bacteria</taxon>
        <taxon>Pseudomonadati</taxon>
        <taxon>Bacteroidota</taxon>
        <taxon>Flavobacteriia</taxon>
        <taxon>Flavobacteriales</taxon>
        <taxon>Flavobacteriaceae</taxon>
        <taxon>Pontimicrobium</taxon>
    </lineage>
</organism>
<evidence type="ECO:0000259" key="3">
    <source>
        <dbReference type="Pfam" id="PF08719"/>
    </source>
</evidence>
<dbReference type="Gene3D" id="1.10.357.40">
    <property type="entry name" value="YbiA-like"/>
    <property type="match status" value="1"/>
</dbReference>
<comment type="caution">
    <text evidence="4">The sequence shown here is derived from an EMBL/GenBank/DDBJ whole genome shotgun (WGS) entry which is preliminary data.</text>
</comment>
<dbReference type="EMBL" id="SUPL01000018">
    <property type="protein sequence ID" value="TJY31310.1"/>
    <property type="molecule type" value="Genomic_DNA"/>
</dbReference>
<dbReference type="Pfam" id="PF08719">
    <property type="entry name" value="NADAR"/>
    <property type="match status" value="1"/>
</dbReference>
<dbReference type="InterPro" id="IPR037238">
    <property type="entry name" value="YbiA-like_sf"/>
</dbReference>
<sequence length="193" mass="22730">MVLSIRKYKKDECITFKSTKGHYGSLSNMAPNYPIHINGTILRTTEALYQALRFPNYPEIQKEIIQYASPISAKKFGRRHLNKTRSDWNQIRFKVMKFCIELKLYQNYDIFSKMLLATKDLPIVEYTDKDKVWGATLEGEYYVGTNALGRLLMELREKVKNDKFELIIPEIENFRFLSQIIDKNSVPNNVYKK</sequence>
<dbReference type="OrthoDB" id="67297at2"/>
<evidence type="ECO:0000256" key="2">
    <source>
        <dbReference type="ARBA" id="ARBA00000751"/>
    </source>
</evidence>
<name>A0A4U0EIZ4_9FLAO</name>
<dbReference type="NCBIfam" id="TIGR02464">
    <property type="entry name" value="ribofla_fusion"/>
    <property type="match status" value="1"/>
</dbReference>
<dbReference type="Proteomes" id="UP000307657">
    <property type="component" value="Unassembled WGS sequence"/>
</dbReference>